<name>A0A0D2AN58_9PEZI</name>
<keyword evidence="1" id="KW-0812">Transmembrane</keyword>
<dbReference type="STRING" id="253628.A0A0D2AN58"/>
<dbReference type="AlphaFoldDB" id="A0A0D2AN58"/>
<gene>
    <name evidence="2" type="ORF">PV09_07899</name>
</gene>
<dbReference type="EMBL" id="KN847562">
    <property type="protein sequence ID" value="KIW00544.1"/>
    <property type="molecule type" value="Genomic_DNA"/>
</dbReference>
<dbReference type="InParanoid" id="A0A0D2AN58"/>
<dbReference type="HOGENOM" id="CLU_166990_0_1_1"/>
<proteinExistence type="predicted"/>
<organism evidence="2 3">
    <name type="scientific">Verruconis gallopava</name>
    <dbReference type="NCBI Taxonomy" id="253628"/>
    <lineage>
        <taxon>Eukaryota</taxon>
        <taxon>Fungi</taxon>
        <taxon>Dikarya</taxon>
        <taxon>Ascomycota</taxon>
        <taxon>Pezizomycotina</taxon>
        <taxon>Dothideomycetes</taxon>
        <taxon>Pleosporomycetidae</taxon>
        <taxon>Venturiales</taxon>
        <taxon>Sympoventuriaceae</taxon>
        <taxon>Verruconis</taxon>
    </lineage>
</organism>
<protein>
    <recommendedName>
        <fullName evidence="4">NADH-ubiquinone oxidoreductase 9.5 kDa subunit</fullName>
    </recommendedName>
</protein>
<reference evidence="2 3" key="1">
    <citation type="submission" date="2015-01" db="EMBL/GenBank/DDBJ databases">
        <title>The Genome Sequence of Ochroconis gallopava CBS43764.</title>
        <authorList>
            <consortium name="The Broad Institute Genomics Platform"/>
            <person name="Cuomo C."/>
            <person name="de Hoog S."/>
            <person name="Gorbushina A."/>
            <person name="Stielow B."/>
            <person name="Teixiera M."/>
            <person name="Abouelleil A."/>
            <person name="Chapman S.B."/>
            <person name="Priest M."/>
            <person name="Young S.K."/>
            <person name="Wortman J."/>
            <person name="Nusbaum C."/>
            <person name="Birren B."/>
        </authorList>
    </citation>
    <scope>NUCLEOTIDE SEQUENCE [LARGE SCALE GENOMIC DNA]</scope>
    <source>
        <strain evidence="2 3">CBS 43764</strain>
    </source>
</reference>
<keyword evidence="1" id="KW-1133">Transmembrane helix</keyword>
<dbReference type="OrthoDB" id="2093409at2759"/>
<evidence type="ECO:0008006" key="4">
    <source>
        <dbReference type="Google" id="ProtNLM"/>
    </source>
</evidence>
<dbReference type="CDD" id="cd22903">
    <property type="entry name" value="NI9M"/>
    <property type="match status" value="1"/>
</dbReference>
<sequence>MPPIAPIEPFFWHQPLRYMRWAARERPALFWSCVVGGAGPLIVVAAPPLRARFFNDYRPPPIPSTYPIPAGPRKIPSGYEDP</sequence>
<dbReference type="GeneID" id="27315872"/>
<feature type="transmembrane region" description="Helical" evidence="1">
    <location>
        <begin position="28"/>
        <end position="49"/>
    </location>
</feature>
<keyword evidence="3" id="KW-1185">Reference proteome</keyword>
<keyword evidence="1" id="KW-0472">Membrane</keyword>
<dbReference type="RefSeq" id="XP_016210413.1">
    <property type="nucleotide sequence ID" value="XM_016361731.1"/>
</dbReference>
<dbReference type="Proteomes" id="UP000053259">
    <property type="component" value="Unassembled WGS sequence"/>
</dbReference>
<dbReference type="InterPro" id="IPR039961">
    <property type="entry name" value="Nuo9.5"/>
</dbReference>
<evidence type="ECO:0000313" key="2">
    <source>
        <dbReference type="EMBL" id="KIW00544.1"/>
    </source>
</evidence>
<dbReference type="VEuPathDB" id="FungiDB:PV09_07899"/>
<evidence type="ECO:0000313" key="3">
    <source>
        <dbReference type="Proteomes" id="UP000053259"/>
    </source>
</evidence>
<dbReference type="PANTHER" id="PTHR38488:SF1">
    <property type="entry name" value="OXIDOREDUCTASE 9.5 KDA SUBUNIT, PUTATIVE (AFU_ORTHOLOGUE AFUA_5G08980)-RELATED"/>
    <property type="match status" value="1"/>
</dbReference>
<dbReference type="PANTHER" id="PTHR38488">
    <property type="entry name" value="OXIDOREDUCTASE 9.5 KDA SUBUNIT, PUTATIVE (AFU_ORTHOLOGUE AFUA_5G08980)-RELATED"/>
    <property type="match status" value="1"/>
</dbReference>
<evidence type="ECO:0000256" key="1">
    <source>
        <dbReference type="SAM" id="Phobius"/>
    </source>
</evidence>
<accession>A0A0D2AN58</accession>